<organism evidence="1">
    <name type="scientific">Desulfobacca acetoxidans</name>
    <dbReference type="NCBI Taxonomy" id="60893"/>
    <lineage>
        <taxon>Bacteria</taxon>
        <taxon>Pseudomonadati</taxon>
        <taxon>Thermodesulfobacteriota</taxon>
        <taxon>Desulfobaccia</taxon>
        <taxon>Desulfobaccales</taxon>
        <taxon>Desulfobaccaceae</taxon>
        <taxon>Desulfobacca</taxon>
    </lineage>
</organism>
<dbReference type="AlphaFoldDB" id="A0A7C3V1D0"/>
<comment type="caution">
    <text evidence="1">The sequence shown here is derived from an EMBL/GenBank/DDBJ whole genome shotgun (WGS) entry which is preliminary data.</text>
</comment>
<proteinExistence type="predicted"/>
<dbReference type="EMBL" id="DTMF01000319">
    <property type="protein sequence ID" value="HGF35341.1"/>
    <property type="molecule type" value="Genomic_DNA"/>
</dbReference>
<evidence type="ECO:0000313" key="1">
    <source>
        <dbReference type="EMBL" id="HGF35341.1"/>
    </source>
</evidence>
<protein>
    <submittedName>
        <fullName evidence="1">Uncharacterized protein</fullName>
    </submittedName>
</protein>
<name>A0A7C3V1D0_9BACT</name>
<reference evidence="1" key="1">
    <citation type="journal article" date="2020" name="mSystems">
        <title>Genome- and Community-Level Interaction Insights into Carbon Utilization and Element Cycling Functions of Hydrothermarchaeota in Hydrothermal Sediment.</title>
        <authorList>
            <person name="Zhou Z."/>
            <person name="Liu Y."/>
            <person name="Xu W."/>
            <person name="Pan J."/>
            <person name="Luo Z.H."/>
            <person name="Li M."/>
        </authorList>
    </citation>
    <scope>NUCLEOTIDE SEQUENCE [LARGE SCALE GENOMIC DNA]</scope>
    <source>
        <strain evidence="1">SpSt-897</strain>
    </source>
</reference>
<sequence>MSLEFEGGLARFSDLVSVEEAESLLNWLVANPQGAVDLSACTHLHAANLQILMAARPRIAAWPRDENLAVWLEAALNPESGS</sequence>
<accession>A0A7C3V1D0</accession>
<gene>
    <name evidence="1" type="ORF">ENW96_13350</name>
</gene>